<sequence length="221" mass="24236">MTFASISFDNISRSADQLLMRLKTHASCSTANLAQALGTTTEAVRQQIAKLVEQGLVEGVVTRAGVGRPKQLWQLTAAGHARFPDTHAQLTVQLIKSIGEVFGQDGVARMIEHRGVQQLADYRAQLASARSLAERVARLAEIRTAEGYMARVERDGADFLLIEDHCPICAAATACQGFCASELEQFQALMEGLAHVSREEHVLREGRRCAYRLRSVETSAR</sequence>
<dbReference type="SUPFAM" id="SSF46785">
    <property type="entry name" value="Winged helix' DNA-binding domain"/>
    <property type="match status" value="1"/>
</dbReference>
<keyword evidence="2" id="KW-0804">Transcription</keyword>
<dbReference type="Pfam" id="PF08220">
    <property type="entry name" value="HTH_DeoR"/>
    <property type="match status" value="1"/>
</dbReference>
<comment type="caution">
    <text evidence="4">The sequence shown here is derived from an EMBL/GenBank/DDBJ whole genome shotgun (WGS) entry which is preliminary data.</text>
</comment>
<evidence type="ECO:0000313" key="5">
    <source>
        <dbReference type="Proteomes" id="UP000064029"/>
    </source>
</evidence>
<dbReference type="Gene3D" id="1.10.10.10">
    <property type="entry name" value="Winged helix-like DNA-binding domain superfamily/Winged helix DNA-binding domain"/>
    <property type="match status" value="1"/>
</dbReference>
<dbReference type="EMBL" id="LOXM01000108">
    <property type="protein sequence ID" value="KVG68762.1"/>
    <property type="molecule type" value="Genomic_DNA"/>
</dbReference>
<accession>A0A103RJ51</accession>
<dbReference type="AlphaFoldDB" id="A0A103RJ51"/>
<dbReference type="OrthoDB" id="155998at2"/>
<dbReference type="InterPro" id="IPR001034">
    <property type="entry name" value="DeoR_HTH"/>
</dbReference>
<protein>
    <submittedName>
        <fullName evidence="4">Transcriptional regulator</fullName>
    </submittedName>
</protein>
<dbReference type="RefSeq" id="WP_059750984.1">
    <property type="nucleotide sequence ID" value="NZ_LOXM01000108.1"/>
</dbReference>
<dbReference type="GO" id="GO:0003700">
    <property type="term" value="F:DNA-binding transcription factor activity"/>
    <property type="evidence" value="ECO:0007669"/>
    <property type="project" value="InterPro"/>
</dbReference>
<evidence type="ECO:0000259" key="3">
    <source>
        <dbReference type="Pfam" id="PF08220"/>
    </source>
</evidence>
<organism evidence="4 5">
    <name type="scientific">Burkholderia ubonensis</name>
    <dbReference type="NCBI Taxonomy" id="101571"/>
    <lineage>
        <taxon>Bacteria</taxon>
        <taxon>Pseudomonadati</taxon>
        <taxon>Pseudomonadota</taxon>
        <taxon>Betaproteobacteria</taxon>
        <taxon>Burkholderiales</taxon>
        <taxon>Burkholderiaceae</taxon>
        <taxon>Burkholderia</taxon>
        <taxon>Burkholderia cepacia complex</taxon>
    </lineage>
</organism>
<evidence type="ECO:0000313" key="4">
    <source>
        <dbReference type="EMBL" id="KVG68762.1"/>
    </source>
</evidence>
<evidence type="ECO:0000256" key="2">
    <source>
        <dbReference type="ARBA" id="ARBA00023163"/>
    </source>
</evidence>
<keyword evidence="1" id="KW-0805">Transcription regulation</keyword>
<proteinExistence type="predicted"/>
<evidence type="ECO:0000256" key="1">
    <source>
        <dbReference type="ARBA" id="ARBA00023015"/>
    </source>
</evidence>
<gene>
    <name evidence="4" type="ORF">WJ33_23425</name>
</gene>
<dbReference type="InterPro" id="IPR036388">
    <property type="entry name" value="WH-like_DNA-bd_sf"/>
</dbReference>
<reference evidence="4 5" key="1">
    <citation type="submission" date="2015-11" db="EMBL/GenBank/DDBJ databases">
        <title>Expanding the genomic diversity of Burkholderia species for the development of highly accurate diagnostics.</title>
        <authorList>
            <person name="Sahl J."/>
            <person name="Keim P."/>
            <person name="Wagner D."/>
        </authorList>
    </citation>
    <scope>NUCLEOTIDE SEQUENCE [LARGE SCALE GENOMIC DNA]</scope>
    <source>
        <strain evidence="4 5">MSMB2036</strain>
    </source>
</reference>
<dbReference type="InterPro" id="IPR036390">
    <property type="entry name" value="WH_DNA-bd_sf"/>
</dbReference>
<name>A0A103RJ51_9BURK</name>
<dbReference type="Proteomes" id="UP000064029">
    <property type="component" value="Unassembled WGS sequence"/>
</dbReference>
<feature type="domain" description="HTH deoR-type" evidence="3">
    <location>
        <begin position="16"/>
        <end position="58"/>
    </location>
</feature>